<dbReference type="GO" id="GO:0051424">
    <property type="term" value="F:corticotropin-releasing hormone binding"/>
    <property type="evidence" value="ECO:0007669"/>
    <property type="project" value="InterPro"/>
</dbReference>
<dbReference type="GO" id="GO:0005615">
    <property type="term" value="C:extracellular space"/>
    <property type="evidence" value="ECO:0007669"/>
    <property type="project" value="TreeGrafter"/>
</dbReference>
<evidence type="ECO:0000313" key="3">
    <source>
        <dbReference type="Proteomes" id="UP000314294"/>
    </source>
</evidence>
<evidence type="ECO:0000313" key="2">
    <source>
        <dbReference type="EMBL" id="TNN47374.1"/>
    </source>
</evidence>
<dbReference type="OrthoDB" id="10056927at2759"/>
<keyword evidence="3" id="KW-1185">Reference proteome</keyword>
<dbReference type="GO" id="GO:0009755">
    <property type="term" value="P:hormone-mediated signaling pathway"/>
    <property type="evidence" value="ECO:0007669"/>
    <property type="project" value="TreeGrafter"/>
</dbReference>
<evidence type="ECO:0000259" key="1">
    <source>
        <dbReference type="Pfam" id="PF05428"/>
    </source>
</evidence>
<gene>
    <name evidence="2" type="primary">Crhbp_1</name>
    <name evidence="2" type="ORF">EYF80_042426</name>
</gene>
<dbReference type="Proteomes" id="UP000314294">
    <property type="component" value="Unassembled WGS sequence"/>
</dbReference>
<comment type="caution">
    <text evidence="2">The sequence shown here is derived from an EMBL/GenBank/DDBJ whole genome shotgun (WGS) entry which is preliminary data.</text>
</comment>
<dbReference type="AlphaFoldDB" id="A0A4Z2G3C1"/>
<dbReference type="Pfam" id="PF05428">
    <property type="entry name" value="CRF-BP_N"/>
    <property type="match status" value="1"/>
</dbReference>
<dbReference type="GO" id="GO:0051460">
    <property type="term" value="P:negative regulation of corticotropin secretion"/>
    <property type="evidence" value="ECO:0007669"/>
    <property type="project" value="TreeGrafter"/>
</dbReference>
<dbReference type="InterPro" id="IPR008435">
    <property type="entry name" value="CRF-bd"/>
</dbReference>
<proteinExistence type="predicted"/>
<feature type="domain" description="Corticotropin-releasing factor binding protein N-terminal" evidence="1">
    <location>
        <begin position="187"/>
        <end position="256"/>
    </location>
</feature>
<accession>A0A4Z2G3C1</accession>
<sequence length="270" mass="29986">MKGDWSQCGRQERQSLGLAPECCVIIHPDYTMCWIEDQTNRPASDGSHQASPGELRWKVGPNGEGRLITAPAGDEWVSQAVEPVLDRRVDRHNSCAACRLPVEACAACAACLLPAACCRLRRLLPAACCLPPAACCLPPAACRLLPACLSLQESLYRKTHFRMSVALRAQLFLFLISLSSRTGLCRYIEMFDGWVLKGEKFPSKQDHQLPLHQRYTDYCSSTAPRGAASRSSQNVAMIFFRIQSPDSGFTLAVRKLHNPFRESRCTSWKG</sequence>
<protein>
    <submittedName>
        <fullName evidence="2">Corticotropin-releasing factor-binding protein</fullName>
    </submittedName>
</protein>
<reference evidence="2 3" key="1">
    <citation type="submission" date="2019-03" db="EMBL/GenBank/DDBJ databases">
        <title>First draft genome of Liparis tanakae, snailfish: a comprehensive survey of snailfish specific genes.</title>
        <authorList>
            <person name="Kim W."/>
            <person name="Song I."/>
            <person name="Jeong J.-H."/>
            <person name="Kim D."/>
            <person name="Kim S."/>
            <person name="Ryu S."/>
            <person name="Song J.Y."/>
            <person name="Lee S.K."/>
        </authorList>
    </citation>
    <scope>NUCLEOTIDE SEQUENCE [LARGE SCALE GENOMIC DNA]</scope>
    <source>
        <tissue evidence="2">Muscle</tissue>
    </source>
</reference>
<dbReference type="EMBL" id="SRLO01000745">
    <property type="protein sequence ID" value="TNN47374.1"/>
    <property type="molecule type" value="Genomic_DNA"/>
</dbReference>
<dbReference type="PANTHER" id="PTHR10278">
    <property type="entry name" value="CORTICOTROPIN-RELEASING FACTOR-BINDING PROTEIN"/>
    <property type="match status" value="1"/>
</dbReference>
<dbReference type="InterPro" id="IPR056177">
    <property type="entry name" value="CRF-BP_N"/>
</dbReference>
<organism evidence="2 3">
    <name type="scientific">Liparis tanakae</name>
    <name type="common">Tanaka's snailfish</name>
    <dbReference type="NCBI Taxonomy" id="230148"/>
    <lineage>
        <taxon>Eukaryota</taxon>
        <taxon>Metazoa</taxon>
        <taxon>Chordata</taxon>
        <taxon>Craniata</taxon>
        <taxon>Vertebrata</taxon>
        <taxon>Euteleostomi</taxon>
        <taxon>Actinopterygii</taxon>
        <taxon>Neopterygii</taxon>
        <taxon>Teleostei</taxon>
        <taxon>Neoteleostei</taxon>
        <taxon>Acanthomorphata</taxon>
        <taxon>Eupercaria</taxon>
        <taxon>Perciformes</taxon>
        <taxon>Cottioidei</taxon>
        <taxon>Cottales</taxon>
        <taxon>Liparidae</taxon>
        <taxon>Liparis</taxon>
    </lineage>
</organism>
<name>A0A4Z2G3C1_9TELE</name>
<dbReference type="PANTHER" id="PTHR10278:SF0">
    <property type="entry name" value="CORTICOTROPIN-RELEASING FACTOR-BINDING PROTEIN"/>
    <property type="match status" value="1"/>
</dbReference>